<keyword evidence="3" id="KW-1185">Reference proteome</keyword>
<dbReference type="PANTHER" id="PTHR34952:SF2">
    <property type="entry name" value="OS05G0113500 PROTEIN"/>
    <property type="match status" value="1"/>
</dbReference>
<name>A0AAQ3L0W0_9LILI</name>
<dbReference type="PANTHER" id="PTHR34952">
    <property type="entry name" value="OS05G0113500 PROTEIN"/>
    <property type="match status" value="1"/>
</dbReference>
<organism evidence="2 3">
    <name type="scientific">Canna indica</name>
    <name type="common">Indian-shot</name>
    <dbReference type="NCBI Taxonomy" id="4628"/>
    <lineage>
        <taxon>Eukaryota</taxon>
        <taxon>Viridiplantae</taxon>
        <taxon>Streptophyta</taxon>
        <taxon>Embryophyta</taxon>
        <taxon>Tracheophyta</taxon>
        <taxon>Spermatophyta</taxon>
        <taxon>Magnoliopsida</taxon>
        <taxon>Liliopsida</taxon>
        <taxon>Zingiberales</taxon>
        <taxon>Cannaceae</taxon>
        <taxon>Canna</taxon>
    </lineage>
</organism>
<dbReference type="Proteomes" id="UP001327560">
    <property type="component" value="Chromosome 9"/>
</dbReference>
<protein>
    <submittedName>
        <fullName evidence="2">Uncharacterized protein</fullName>
    </submittedName>
</protein>
<evidence type="ECO:0000256" key="1">
    <source>
        <dbReference type="SAM" id="MobiDB-lite"/>
    </source>
</evidence>
<dbReference type="EMBL" id="CP136898">
    <property type="protein sequence ID" value="WOL18693.1"/>
    <property type="molecule type" value="Genomic_DNA"/>
</dbReference>
<evidence type="ECO:0000313" key="2">
    <source>
        <dbReference type="EMBL" id="WOL18693.1"/>
    </source>
</evidence>
<evidence type="ECO:0000313" key="3">
    <source>
        <dbReference type="Proteomes" id="UP001327560"/>
    </source>
</evidence>
<gene>
    <name evidence="2" type="ORF">Cni_G27490</name>
</gene>
<reference evidence="2 3" key="1">
    <citation type="submission" date="2023-10" db="EMBL/GenBank/DDBJ databases">
        <title>Chromosome-scale genome assembly provides insights into flower coloration mechanisms of Canna indica.</title>
        <authorList>
            <person name="Li C."/>
        </authorList>
    </citation>
    <scope>NUCLEOTIDE SEQUENCE [LARGE SCALE GENOMIC DNA]</scope>
    <source>
        <tissue evidence="2">Flower</tissue>
    </source>
</reference>
<accession>A0AAQ3L0W0</accession>
<sequence length="240" mass="26631">MMASSLSCKTFCFGDIGNGSCFFNPSFKESCIDQDANIVEDIVKGISLKGLDILSVCEEDDLMIGELERALRGILLVGDNPTTDQDEYCSRNDKTTLDEIIMEDIDKHAAEESAEYLQSSSLPLDVGKLSSTVPHAESSITPTSPKLVPALKGSRAQLGMQPKLKLSVKWAPDVYDPPVTSDSHTVKGHHRRPRAIKKDHRKQRHGKTKSYKASSYDRKYVSRKSTSSMVDSRMYRSSPK</sequence>
<feature type="compositionally biased region" description="Basic residues" evidence="1">
    <location>
        <begin position="186"/>
        <end position="210"/>
    </location>
</feature>
<dbReference type="AlphaFoldDB" id="A0AAQ3L0W0"/>
<feature type="region of interest" description="Disordered" evidence="1">
    <location>
        <begin position="175"/>
        <end position="240"/>
    </location>
</feature>
<proteinExistence type="predicted"/>